<name>A0A5B8U5U2_9ACTN</name>
<dbReference type="InterPro" id="IPR051329">
    <property type="entry name" value="NIR_SIR_4Fe-4S"/>
</dbReference>
<evidence type="ECO:0000256" key="7">
    <source>
        <dbReference type="ARBA" id="ARBA00022784"/>
    </source>
</evidence>
<dbReference type="SUPFAM" id="SSF55124">
    <property type="entry name" value="Nitrite/Sulfite reductase N-terminal domain-like"/>
    <property type="match status" value="2"/>
</dbReference>
<keyword evidence="9" id="KW-0408">Iron</keyword>
<evidence type="ECO:0000256" key="6">
    <source>
        <dbReference type="ARBA" id="ARBA00022723"/>
    </source>
</evidence>
<dbReference type="PANTHER" id="PTHR32439">
    <property type="entry name" value="FERREDOXIN--NITRITE REDUCTASE, CHLOROPLASTIC"/>
    <property type="match status" value="1"/>
</dbReference>
<evidence type="ECO:0000256" key="5">
    <source>
        <dbReference type="ARBA" id="ARBA00022617"/>
    </source>
</evidence>
<evidence type="ECO:0000256" key="4">
    <source>
        <dbReference type="ARBA" id="ARBA00022485"/>
    </source>
</evidence>
<evidence type="ECO:0000256" key="1">
    <source>
        <dbReference type="ARBA" id="ARBA00003247"/>
    </source>
</evidence>
<evidence type="ECO:0000256" key="10">
    <source>
        <dbReference type="ARBA" id="ARBA00023014"/>
    </source>
</evidence>
<feature type="domain" description="Nitrite/sulphite reductase 4Fe-4S" evidence="12">
    <location>
        <begin position="122"/>
        <end position="277"/>
    </location>
</feature>
<evidence type="ECO:0000313" key="15">
    <source>
        <dbReference type="Proteomes" id="UP000321805"/>
    </source>
</evidence>
<dbReference type="PROSITE" id="PS00365">
    <property type="entry name" value="NIR_SIR"/>
    <property type="match status" value="1"/>
</dbReference>
<dbReference type="SUPFAM" id="SSF56014">
    <property type="entry name" value="Nitrite and sulphite reductase 4Fe-4S domain-like"/>
    <property type="match status" value="2"/>
</dbReference>
<comment type="similarity">
    <text evidence="2">Belongs to the nitrite and sulfite reductase 4Fe-4S domain family.</text>
</comment>
<feature type="domain" description="Nitrite/Sulfite reductase ferredoxin-like" evidence="13">
    <location>
        <begin position="48"/>
        <end position="113"/>
    </location>
</feature>
<evidence type="ECO:0000256" key="8">
    <source>
        <dbReference type="ARBA" id="ARBA00023002"/>
    </source>
</evidence>
<comment type="function">
    <text evidence="1">Catalyzes the reduction of sulfite to sulfide, a step in the biosynthesis of sulfur-containing amino acids and cofactors.</text>
</comment>
<dbReference type="Proteomes" id="UP000321805">
    <property type="component" value="Chromosome"/>
</dbReference>
<evidence type="ECO:0000256" key="3">
    <source>
        <dbReference type="ARBA" id="ARBA00012353"/>
    </source>
</evidence>
<dbReference type="OrthoDB" id="3189055at2"/>
<dbReference type="InterPro" id="IPR006066">
    <property type="entry name" value="NO2/SO3_Rdtase_FeS/sirohaem_BS"/>
</dbReference>
<accession>A0A5B8U5U2</accession>
<dbReference type="Gene3D" id="3.30.413.10">
    <property type="entry name" value="Sulfite Reductase Hemoprotein, domain 1"/>
    <property type="match status" value="2"/>
</dbReference>
<dbReference type="GO" id="GO:0046872">
    <property type="term" value="F:metal ion binding"/>
    <property type="evidence" value="ECO:0007669"/>
    <property type="project" value="UniProtKB-KW"/>
</dbReference>
<sequence>MNKHERFKQDKDPLDARDDVLRGAREGRDALDDADLFRLKWHGLYEHNAKDGHFMLRVKVVQGVLTAEQAETLAWVAEHHGRGMLDCTTRQCVQIHWITLDAMPEIMRRLEAAGLTTTGACGDVTRNVIGCTVAGIAHEEIVDGYATAVALHQCFLGNRAFSNLPRKYKISVTGCAEDCARGLINDVALSGAIADDGTRGFNLRVGGGLSAVPRFARWIDVFITPEEAPEVIEHVTAIFRDAEENRRARGRARLKFLLDRVGPEVFRRDLESRVGRPLRRGAPHAPDLHGHDHVGVTPQRDGVHSAVGLCVPLGRLRVEQFQGVIALARAYGSGEVRFTHQQNVLIPNVPNDRVASMLSEPLVRDELSADPMLFTRGVQTCTGKEFCGLAKVYTKDRAAEITAVLNEHVRANGHGEDLRVHFAGCSSSCAQQQIADIGIEGVLKRFDGEMIEAMDIRIGGRLGPDPRFGEVVVKKVPHWELNATLLEIFDLYDGAHRAGETFRAFAARTPADWWRQRLAAPEDAAASA</sequence>
<evidence type="ECO:0000256" key="9">
    <source>
        <dbReference type="ARBA" id="ARBA00023004"/>
    </source>
</evidence>
<proteinExistence type="inferred from homology"/>
<dbReference type="Gene3D" id="3.90.480.20">
    <property type="match status" value="1"/>
</dbReference>
<feature type="domain" description="Nitrite/sulphite reductase 4Fe-4S" evidence="12">
    <location>
        <begin position="375"/>
        <end position="516"/>
    </location>
</feature>
<dbReference type="GO" id="GO:0020037">
    <property type="term" value="F:heme binding"/>
    <property type="evidence" value="ECO:0007669"/>
    <property type="project" value="InterPro"/>
</dbReference>
<dbReference type="Pfam" id="PF01077">
    <property type="entry name" value="NIR_SIR"/>
    <property type="match status" value="2"/>
</dbReference>
<keyword evidence="10" id="KW-0411">Iron-sulfur</keyword>
<evidence type="ECO:0000259" key="12">
    <source>
        <dbReference type="Pfam" id="PF01077"/>
    </source>
</evidence>
<evidence type="ECO:0000256" key="2">
    <source>
        <dbReference type="ARBA" id="ARBA00010429"/>
    </source>
</evidence>
<dbReference type="GO" id="GO:0050311">
    <property type="term" value="F:sulfite reductase (ferredoxin) activity"/>
    <property type="evidence" value="ECO:0007669"/>
    <property type="project" value="UniProtKB-EC"/>
</dbReference>
<keyword evidence="15" id="KW-1185">Reference proteome</keyword>
<evidence type="ECO:0000313" key="14">
    <source>
        <dbReference type="EMBL" id="QEC48255.1"/>
    </source>
</evidence>
<keyword evidence="7" id="KW-0883">Thioether bond</keyword>
<feature type="domain" description="Nitrite/Sulfite reductase ferredoxin-like" evidence="13">
    <location>
        <begin position="298"/>
        <end position="361"/>
    </location>
</feature>
<organism evidence="14 15">
    <name type="scientific">Baekduia soli</name>
    <dbReference type="NCBI Taxonomy" id="496014"/>
    <lineage>
        <taxon>Bacteria</taxon>
        <taxon>Bacillati</taxon>
        <taxon>Actinomycetota</taxon>
        <taxon>Thermoleophilia</taxon>
        <taxon>Solirubrobacterales</taxon>
        <taxon>Baekduiaceae</taxon>
        <taxon>Baekduia</taxon>
    </lineage>
</organism>
<dbReference type="Pfam" id="PF03460">
    <property type="entry name" value="NIR_SIR_ferr"/>
    <property type="match status" value="2"/>
</dbReference>
<dbReference type="InterPro" id="IPR045854">
    <property type="entry name" value="NO2/SO3_Rdtase_4Fe4S_sf"/>
</dbReference>
<evidence type="ECO:0000256" key="11">
    <source>
        <dbReference type="ARBA" id="ARBA00049518"/>
    </source>
</evidence>
<dbReference type="EMBL" id="CP042430">
    <property type="protein sequence ID" value="QEC48255.1"/>
    <property type="molecule type" value="Genomic_DNA"/>
</dbReference>
<dbReference type="InterPro" id="IPR006067">
    <property type="entry name" value="NO2/SO3_Rdtase_4Fe4S_dom"/>
</dbReference>
<dbReference type="InterPro" id="IPR036136">
    <property type="entry name" value="Nit/Sulf_reduc_fer-like_dom_sf"/>
</dbReference>
<dbReference type="PRINTS" id="PR00397">
    <property type="entry name" value="SIROHAEM"/>
</dbReference>
<dbReference type="AlphaFoldDB" id="A0A5B8U5U2"/>
<gene>
    <name evidence="14" type="ORF">FSW04_12215</name>
</gene>
<evidence type="ECO:0000259" key="13">
    <source>
        <dbReference type="Pfam" id="PF03460"/>
    </source>
</evidence>
<keyword evidence="4" id="KW-0004">4Fe-4S</keyword>
<keyword evidence="6" id="KW-0479">Metal-binding</keyword>
<comment type="catalytic activity">
    <reaction evidence="11">
        <text>hydrogen sulfide + 6 oxidized [2Fe-2S]-[ferredoxin] + 3 H2O = sulfite + 6 reduced [2Fe-2S]-[ferredoxin] + 7 H(+)</text>
        <dbReference type="Rhea" id="RHEA:23132"/>
        <dbReference type="Rhea" id="RHEA-COMP:10000"/>
        <dbReference type="Rhea" id="RHEA-COMP:10001"/>
        <dbReference type="ChEBI" id="CHEBI:15377"/>
        <dbReference type="ChEBI" id="CHEBI:15378"/>
        <dbReference type="ChEBI" id="CHEBI:17359"/>
        <dbReference type="ChEBI" id="CHEBI:29919"/>
        <dbReference type="ChEBI" id="CHEBI:33737"/>
        <dbReference type="ChEBI" id="CHEBI:33738"/>
        <dbReference type="EC" id="1.8.7.1"/>
    </reaction>
</comment>
<protein>
    <recommendedName>
        <fullName evidence="3">assimilatory sulfite reductase (ferredoxin)</fullName>
        <ecNumber evidence="3">1.8.7.1</ecNumber>
    </recommendedName>
</protein>
<keyword evidence="8" id="KW-0560">Oxidoreductase</keyword>
<dbReference type="InterPro" id="IPR005117">
    <property type="entry name" value="NiRdtase/SiRdtase_haem-b_fer"/>
</dbReference>
<dbReference type="KEGG" id="bsol:FSW04_12215"/>
<dbReference type="PANTHER" id="PTHR32439:SF0">
    <property type="entry name" value="FERREDOXIN--NITRITE REDUCTASE, CHLOROPLASTIC"/>
    <property type="match status" value="1"/>
</dbReference>
<dbReference type="EC" id="1.8.7.1" evidence="3"/>
<keyword evidence="5" id="KW-0349">Heme</keyword>
<dbReference type="RefSeq" id="WP_146919589.1">
    <property type="nucleotide sequence ID" value="NZ_CP042430.1"/>
</dbReference>
<reference evidence="14 15" key="1">
    <citation type="journal article" date="2018" name="J. Microbiol.">
        <title>Baekduia soli gen. nov., sp. nov., a novel bacterium isolated from the soil of Baekdu Mountain and proposal of a novel family name, Baekduiaceae fam. nov.</title>
        <authorList>
            <person name="An D.S."/>
            <person name="Siddiqi M.Z."/>
            <person name="Kim K.H."/>
            <person name="Yu H.S."/>
            <person name="Im W.T."/>
        </authorList>
    </citation>
    <scope>NUCLEOTIDE SEQUENCE [LARGE SCALE GENOMIC DNA]</scope>
    <source>
        <strain evidence="14 15">BR7-21</strain>
    </source>
</reference>
<dbReference type="GO" id="GO:0051539">
    <property type="term" value="F:4 iron, 4 sulfur cluster binding"/>
    <property type="evidence" value="ECO:0007669"/>
    <property type="project" value="UniProtKB-KW"/>
</dbReference>